<protein>
    <submittedName>
        <fullName evidence="1">Endonuclease-reverse transcriptase</fullName>
    </submittedName>
</protein>
<keyword evidence="1" id="KW-0378">Hydrolase</keyword>
<sequence>MKDLDTKVGSDNTVTEEYMGKHGLGVRNKNGDRFLKFCVGNKLAIGGTIFKHKDIHKETWNSPDGKTRNQIDHAAVSRRWRSSLVDFGQFEGVTLVVITI</sequence>
<dbReference type="AlphaFoldDB" id="A0AAV4EGG3"/>
<organism evidence="1 2">
    <name type="scientific">Elysia marginata</name>
    <dbReference type="NCBI Taxonomy" id="1093978"/>
    <lineage>
        <taxon>Eukaryota</taxon>
        <taxon>Metazoa</taxon>
        <taxon>Spiralia</taxon>
        <taxon>Lophotrochozoa</taxon>
        <taxon>Mollusca</taxon>
        <taxon>Gastropoda</taxon>
        <taxon>Heterobranchia</taxon>
        <taxon>Euthyneura</taxon>
        <taxon>Panpulmonata</taxon>
        <taxon>Sacoglossa</taxon>
        <taxon>Placobranchoidea</taxon>
        <taxon>Plakobranchidae</taxon>
        <taxon>Elysia</taxon>
    </lineage>
</organism>
<keyword evidence="1" id="KW-0540">Nuclease</keyword>
<dbReference type="GO" id="GO:0004519">
    <property type="term" value="F:endonuclease activity"/>
    <property type="evidence" value="ECO:0007669"/>
    <property type="project" value="UniProtKB-KW"/>
</dbReference>
<comment type="caution">
    <text evidence="1">The sequence shown here is derived from an EMBL/GenBank/DDBJ whole genome shotgun (WGS) entry which is preliminary data.</text>
</comment>
<evidence type="ECO:0000313" key="2">
    <source>
        <dbReference type="Proteomes" id="UP000762676"/>
    </source>
</evidence>
<proteinExistence type="predicted"/>
<name>A0AAV4EGG3_9GAST</name>
<accession>A0AAV4EGG3</accession>
<evidence type="ECO:0000313" key="1">
    <source>
        <dbReference type="EMBL" id="GFR60117.1"/>
    </source>
</evidence>
<dbReference type="Proteomes" id="UP000762676">
    <property type="component" value="Unassembled WGS sequence"/>
</dbReference>
<gene>
    <name evidence="1" type="ORF">ElyMa_000071400</name>
</gene>
<dbReference type="InterPro" id="IPR036691">
    <property type="entry name" value="Endo/exonu/phosph_ase_sf"/>
</dbReference>
<dbReference type="EMBL" id="BMAT01000127">
    <property type="protein sequence ID" value="GFR60117.1"/>
    <property type="molecule type" value="Genomic_DNA"/>
</dbReference>
<dbReference type="Gene3D" id="3.60.10.10">
    <property type="entry name" value="Endonuclease/exonuclease/phosphatase"/>
    <property type="match status" value="1"/>
</dbReference>
<reference evidence="1 2" key="1">
    <citation type="journal article" date="2021" name="Elife">
        <title>Chloroplast acquisition without the gene transfer in kleptoplastic sea slugs, Plakobranchus ocellatus.</title>
        <authorList>
            <person name="Maeda T."/>
            <person name="Takahashi S."/>
            <person name="Yoshida T."/>
            <person name="Shimamura S."/>
            <person name="Takaki Y."/>
            <person name="Nagai Y."/>
            <person name="Toyoda A."/>
            <person name="Suzuki Y."/>
            <person name="Arimoto A."/>
            <person name="Ishii H."/>
            <person name="Satoh N."/>
            <person name="Nishiyama T."/>
            <person name="Hasebe M."/>
            <person name="Maruyama T."/>
            <person name="Minagawa J."/>
            <person name="Obokata J."/>
            <person name="Shigenobu S."/>
        </authorList>
    </citation>
    <scope>NUCLEOTIDE SEQUENCE [LARGE SCALE GENOMIC DNA]</scope>
</reference>
<keyword evidence="1" id="KW-0255">Endonuclease</keyword>
<keyword evidence="2" id="KW-1185">Reference proteome</keyword>